<keyword evidence="3" id="KW-1185">Reference proteome</keyword>
<sequence length="74" mass="7901">MIQKALATQSALSDTTPQASPHDKIIVPDPLPIGNMHRHKTGPISTKEITMEVPGRPNLNFIANVPIGAPVQVV</sequence>
<dbReference type="Proteomes" id="UP001227230">
    <property type="component" value="Chromosome 4"/>
</dbReference>
<evidence type="ECO:0000313" key="3">
    <source>
        <dbReference type="Proteomes" id="UP001227230"/>
    </source>
</evidence>
<protein>
    <submittedName>
        <fullName evidence="2">Uncharacterized protein</fullName>
    </submittedName>
</protein>
<accession>A0ABY9BSU5</accession>
<gene>
    <name evidence="2" type="ORF">VitviT2T_005282</name>
</gene>
<reference evidence="2 3" key="1">
    <citation type="journal article" date="2023" name="Hortic Res">
        <title>The complete reference genome for grapevine (Vitis vinifera L.) genetics and breeding.</title>
        <authorList>
            <person name="Shi X."/>
            <person name="Cao S."/>
            <person name="Wang X."/>
            <person name="Huang S."/>
            <person name="Wang Y."/>
            <person name="Liu Z."/>
            <person name="Liu W."/>
            <person name="Leng X."/>
            <person name="Peng Y."/>
            <person name="Wang N."/>
            <person name="Wang Y."/>
            <person name="Ma Z."/>
            <person name="Xu X."/>
            <person name="Zhang F."/>
            <person name="Xue H."/>
            <person name="Zhong H."/>
            <person name="Wang Y."/>
            <person name="Zhang K."/>
            <person name="Velt A."/>
            <person name="Avia K."/>
            <person name="Holtgrawe D."/>
            <person name="Grimplet J."/>
            <person name="Matus J.T."/>
            <person name="Ware D."/>
            <person name="Wu X."/>
            <person name="Wang H."/>
            <person name="Liu C."/>
            <person name="Fang Y."/>
            <person name="Rustenholz C."/>
            <person name="Cheng Z."/>
            <person name="Xiao H."/>
            <person name="Zhou Y."/>
        </authorList>
    </citation>
    <scope>NUCLEOTIDE SEQUENCE [LARGE SCALE GENOMIC DNA]</scope>
    <source>
        <strain evidence="3">cv. Pinot noir / PN40024</strain>
        <tissue evidence="2">Leaf</tissue>
    </source>
</reference>
<name>A0ABY9BSU5_VITVI</name>
<feature type="compositionally biased region" description="Polar residues" evidence="1">
    <location>
        <begin position="1"/>
        <end position="19"/>
    </location>
</feature>
<organism evidence="2 3">
    <name type="scientific">Vitis vinifera</name>
    <name type="common">Grape</name>
    <dbReference type="NCBI Taxonomy" id="29760"/>
    <lineage>
        <taxon>Eukaryota</taxon>
        <taxon>Viridiplantae</taxon>
        <taxon>Streptophyta</taxon>
        <taxon>Embryophyta</taxon>
        <taxon>Tracheophyta</taxon>
        <taxon>Spermatophyta</taxon>
        <taxon>Magnoliopsida</taxon>
        <taxon>eudicotyledons</taxon>
        <taxon>Gunneridae</taxon>
        <taxon>Pentapetalae</taxon>
        <taxon>rosids</taxon>
        <taxon>Vitales</taxon>
        <taxon>Vitaceae</taxon>
        <taxon>Viteae</taxon>
        <taxon>Vitis</taxon>
    </lineage>
</organism>
<evidence type="ECO:0000313" key="2">
    <source>
        <dbReference type="EMBL" id="WJZ85762.1"/>
    </source>
</evidence>
<evidence type="ECO:0000256" key="1">
    <source>
        <dbReference type="SAM" id="MobiDB-lite"/>
    </source>
</evidence>
<proteinExistence type="predicted"/>
<dbReference type="EMBL" id="CP126651">
    <property type="protein sequence ID" value="WJZ85762.1"/>
    <property type="molecule type" value="Genomic_DNA"/>
</dbReference>
<feature type="region of interest" description="Disordered" evidence="1">
    <location>
        <begin position="1"/>
        <end position="44"/>
    </location>
</feature>